<reference evidence="2 3" key="1">
    <citation type="submission" date="2016-10" db="EMBL/GenBank/DDBJ databases">
        <authorList>
            <person name="de Groot N.N."/>
        </authorList>
    </citation>
    <scope>NUCLEOTIDE SEQUENCE [LARGE SCALE GENOMIC DNA]</scope>
    <source>
        <strain evidence="2 3">DSM 21668</strain>
    </source>
</reference>
<evidence type="ECO:0000256" key="1">
    <source>
        <dbReference type="SAM" id="Phobius"/>
    </source>
</evidence>
<dbReference type="RefSeq" id="WP_093202460.1">
    <property type="nucleotide sequence ID" value="NZ_FNGS01000004.1"/>
</dbReference>
<keyword evidence="1" id="KW-0812">Transmembrane</keyword>
<dbReference type="AlphaFoldDB" id="A0A1G9Q987"/>
<evidence type="ECO:0000313" key="2">
    <source>
        <dbReference type="EMBL" id="SDM07576.1"/>
    </source>
</evidence>
<sequence>MPRPANQQLNDLVGLIIPFGYAAMGYYLVSSAEVFEEQGILSATVAYVLGGLFFAYALLKAYWAFSKWRRNQEEE</sequence>
<feature type="transmembrane region" description="Helical" evidence="1">
    <location>
        <begin position="40"/>
        <end position="59"/>
    </location>
</feature>
<dbReference type="EMBL" id="FNGS01000004">
    <property type="protein sequence ID" value="SDM07576.1"/>
    <property type="molecule type" value="Genomic_DNA"/>
</dbReference>
<keyword evidence="3" id="KW-1185">Reference proteome</keyword>
<accession>A0A1G9Q987</accession>
<dbReference type="Proteomes" id="UP000198901">
    <property type="component" value="Unassembled WGS sequence"/>
</dbReference>
<organism evidence="2 3">
    <name type="scientific">Siphonobacter aquaeclarae</name>
    <dbReference type="NCBI Taxonomy" id="563176"/>
    <lineage>
        <taxon>Bacteria</taxon>
        <taxon>Pseudomonadati</taxon>
        <taxon>Bacteroidota</taxon>
        <taxon>Cytophagia</taxon>
        <taxon>Cytophagales</taxon>
        <taxon>Cytophagaceae</taxon>
        <taxon>Siphonobacter</taxon>
    </lineage>
</organism>
<name>A0A1G9Q987_9BACT</name>
<dbReference type="STRING" id="563176.SAMN04488090_2522"/>
<dbReference type="OrthoDB" id="963949at2"/>
<protein>
    <submittedName>
        <fullName evidence="2">Uncharacterized protein</fullName>
    </submittedName>
</protein>
<feature type="transmembrane region" description="Helical" evidence="1">
    <location>
        <begin position="12"/>
        <end position="28"/>
    </location>
</feature>
<gene>
    <name evidence="2" type="ORF">SAMN04488090_2522</name>
</gene>
<keyword evidence="1" id="KW-1133">Transmembrane helix</keyword>
<evidence type="ECO:0000313" key="3">
    <source>
        <dbReference type="Proteomes" id="UP000198901"/>
    </source>
</evidence>
<proteinExistence type="predicted"/>
<keyword evidence="1" id="KW-0472">Membrane</keyword>